<keyword evidence="2" id="KW-1185">Reference proteome</keyword>
<evidence type="ECO:0000313" key="2">
    <source>
        <dbReference type="Proteomes" id="UP001602089"/>
    </source>
</evidence>
<proteinExistence type="predicted"/>
<sequence length="815" mass="90243">MAIPELAYCVWELEGEAVLATNGFRPSQSVNSLRRHRVIAEFVLAALLRIEHQAYERRFNAIGPARSAPNHLSALVMQQIGGLPFQKELRRLLEADGLPPNALHPGVTAGWEWARAIGLVKKSSEQVRLTCDLEDNELLAELLEDAARPGILPDDPLIAERRADLHAQAMREIRLRIGTAEQHLYSIERSERTSSHFAAVRDVYKSAATFARRQHQAELIVSDSRVRARELSRSMTFMRRRADYLQRAAEVHAQLNPALWDSVVRAVLTHQRHCPEVRSSFPCAKCAPLVAQTIKDERRTGSDGPPKVKAAGQIIEQIRDVGRSNEPQPERLVSTRVDALLVAVSASTTARSSTVGLAWVTEDGQVGVAIDQSPTDLEAPLLAIGRAIADLPDDLSLDIVLRGRPTRARAHGRLSAQGTAQLADTEESDTLDLLDRLRGQSPRVRIVNESGMEDNQLSQAAAELSKVALAAVRGGHSARELHKEIDTVAAKFGVEQRKPLLAPTPEAQFVAVARSATGEFRWLQSLRRDDVIQRRLPLPAVVAAALDRSPSGSRISLTLIHRSTAIHGEKADLVALVTADGLRLKSGDWPRDFFPGIFLDCTWRPNSGRFIAKTRRLSQPLSVEGQSVGYQYDVQVFTRETAPISEHGGSVADWVILTMRTLGYLDADGRAVLAEDALERNMVELGFPPAQLPQLTHVVVRLIREGRIQRVEGSLGSDGRPVFPALRYRPPVELLSFRPKIVQVHRDETPRHQTDPRADQRPHKVSGFVRRLPWGQSASDEALEAHAEARRHAELANDAPLKPGFTFVRKHRRLG</sequence>
<reference evidence="1 2" key="1">
    <citation type="submission" date="2024-10" db="EMBL/GenBank/DDBJ databases">
        <title>The Natural Products Discovery Center: Release of the First 8490 Sequenced Strains for Exploring Actinobacteria Biosynthetic Diversity.</title>
        <authorList>
            <person name="Kalkreuter E."/>
            <person name="Kautsar S.A."/>
            <person name="Yang D."/>
            <person name="Bader C.D."/>
            <person name="Teijaro C.N."/>
            <person name="Fluegel L."/>
            <person name="Davis C.M."/>
            <person name="Simpson J.R."/>
            <person name="Lauterbach L."/>
            <person name="Steele A.D."/>
            <person name="Gui C."/>
            <person name="Meng S."/>
            <person name="Li G."/>
            <person name="Viehrig K."/>
            <person name="Ye F."/>
            <person name="Su P."/>
            <person name="Kiefer A.F."/>
            <person name="Nichols A."/>
            <person name="Cepeda A.J."/>
            <person name="Yan W."/>
            <person name="Fan B."/>
            <person name="Jiang Y."/>
            <person name="Adhikari A."/>
            <person name="Zheng C.-J."/>
            <person name="Schuster L."/>
            <person name="Cowan T.M."/>
            <person name="Smanski M.J."/>
            <person name="Chevrette M.G."/>
            <person name="De Carvalho L.P.S."/>
            <person name="Shen B."/>
        </authorList>
    </citation>
    <scope>NUCLEOTIDE SEQUENCE [LARGE SCALE GENOMIC DNA]</scope>
    <source>
        <strain evidence="1 2">NPDC001867</strain>
    </source>
</reference>
<accession>A0ABW6TJP7</accession>
<dbReference type="RefSeq" id="WP_387131577.1">
    <property type="nucleotide sequence ID" value="NZ_JBIATK010000010.1"/>
</dbReference>
<organism evidence="1 2">
    <name type="scientific">Nocardia elegans</name>
    <dbReference type="NCBI Taxonomy" id="300029"/>
    <lineage>
        <taxon>Bacteria</taxon>
        <taxon>Bacillati</taxon>
        <taxon>Actinomycetota</taxon>
        <taxon>Actinomycetes</taxon>
        <taxon>Mycobacteriales</taxon>
        <taxon>Nocardiaceae</taxon>
        <taxon>Nocardia</taxon>
    </lineage>
</organism>
<dbReference type="Proteomes" id="UP001602089">
    <property type="component" value="Unassembled WGS sequence"/>
</dbReference>
<dbReference type="EMBL" id="JBIATK010000010">
    <property type="protein sequence ID" value="MFF4026361.1"/>
    <property type="molecule type" value="Genomic_DNA"/>
</dbReference>
<gene>
    <name evidence="1" type="ORF">ACFYY5_26280</name>
</gene>
<comment type="caution">
    <text evidence="1">The sequence shown here is derived from an EMBL/GenBank/DDBJ whole genome shotgun (WGS) entry which is preliminary data.</text>
</comment>
<evidence type="ECO:0000313" key="1">
    <source>
        <dbReference type="EMBL" id="MFF4026361.1"/>
    </source>
</evidence>
<protein>
    <submittedName>
        <fullName evidence="1">Uncharacterized protein</fullName>
    </submittedName>
</protein>
<name>A0ABW6TJP7_9NOCA</name>